<comment type="caution">
    <text evidence="1">The sequence shown here is derived from an EMBL/GenBank/DDBJ whole genome shotgun (WGS) entry which is preliminary data.</text>
</comment>
<protein>
    <submittedName>
        <fullName evidence="1">Uncharacterized protein</fullName>
    </submittedName>
</protein>
<evidence type="ECO:0000313" key="2">
    <source>
        <dbReference type="Proteomes" id="UP001175000"/>
    </source>
</evidence>
<dbReference type="GO" id="GO:0000160">
    <property type="term" value="P:phosphorelay signal transduction system"/>
    <property type="evidence" value="ECO:0007669"/>
    <property type="project" value="InterPro"/>
</dbReference>
<reference evidence="1" key="1">
    <citation type="submission" date="2023-06" db="EMBL/GenBank/DDBJ databases">
        <title>Genome-scale phylogeny and comparative genomics of the fungal order Sordariales.</title>
        <authorList>
            <consortium name="Lawrence Berkeley National Laboratory"/>
            <person name="Hensen N."/>
            <person name="Bonometti L."/>
            <person name="Westerberg I."/>
            <person name="Brannstrom I.O."/>
            <person name="Guillou S."/>
            <person name="Cros-Aarteil S."/>
            <person name="Calhoun S."/>
            <person name="Haridas S."/>
            <person name="Kuo A."/>
            <person name="Mondo S."/>
            <person name="Pangilinan J."/>
            <person name="Riley R."/>
            <person name="Labutti K."/>
            <person name="Andreopoulos B."/>
            <person name="Lipzen A."/>
            <person name="Chen C."/>
            <person name="Yanf M."/>
            <person name="Daum C."/>
            <person name="Ng V."/>
            <person name="Clum A."/>
            <person name="Steindorff A."/>
            <person name="Ohm R."/>
            <person name="Martin F."/>
            <person name="Silar P."/>
            <person name="Natvig D."/>
            <person name="Lalanne C."/>
            <person name="Gautier V."/>
            <person name="Ament-Velasquez S.L."/>
            <person name="Kruys A."/>
            <person name="Hutchinson M.I."/>
            <person name="Powell A.J."/>
            <person name="Barry K."/>
            <person name="Miller A.N."/>
            <person name="Grigoriev I.V."/>
            <person name="Debuchy R."/>
            <person name="Gladieux P."/>
            <person name="Thoren M.H."/>
            <person name="Johannesson H."/>
        </authorList>
    </citation>
    <scope>NUCLEOTIDE SEQUENCE</scope>
    <source>
        <strain evidence="1">CBS 606.72</strain>
    </source>
</reference>
<evidence type="ECO:0000313" key="1">
    <source>
        <dbReference type="EMBL" id="KAK0622767.1"/>
    </source>
</evidence>
<dbReference type="Proteomes" id="UP001175000">
    <property type="component" value="Unassembled WGS sequence"/>
</dbReference>
<dbReference type="Gene3D" id="1.20.120.160">
    <property type="entry name" value="HPT domain"/>
    <property type="match status" value="1"/>
</dbReference>
<sequence>MLSDSLLRKLVGHVDFAVFEQILEMDDDEAEREYSKAIVDGYLTQFSESKEVIKAALLPDVPEIVLEAGTMHFPLPLREWSASDHCQLTAVPQDDMDLRIHGPTSKLSSSHFNVC</sequence>
<name>A0AA39WWP0_9PEZI</name>
<accession>A0AA39WWP0</accession>
<dbReference type="AlphaFoldDB" id="A0AA39WWP0"/>
<gene>
    <name evidence="1" type="ORF">B0T14DRAFT_564189</name>
</gene>
<dbReference type="InterPro" id="IPR036641">
    <property type="entry name" value="HPT_dom_sf"/>
</dbReference>
<proteinExistence type="predicted"/>
<organism evidence="1 2">
    <name type="scientific">Immersiella caudata</name>
    <dbReference type="NCBI Taxonomy" id="314043"/>
    <lineage>
        <taxon>Eukaryota</taxon>
        <taxon>Fungi</taxon>
        <taxon>Dikarya</taxon>
        <taxon>Ascomycota</taxon>
        <taxon>Pezizomycotina</taxon>
        <taxon>Sordariomycetes</taxon>
        <taxon>Sordariomycetidae</taxon>
        <taxon>Sordariales</taxon>
        <taxon>Lasiosphaeriaceae</taxon>
        <taxon>Immersiella</taxon>
    </lineage>
</organism>
<dbReference type="EMBL" id="JAULSU010000003">
    <property type="protein sequence ID" value="KAK0622767.1"/>
    <property type="molecule type" value="Genomic_DNA"/>
</dbReference>
<keyword evidence="2" id="KW-1185">Reference proteome</keyword>